<evidence type="ECO:0000313" key="2">
    <source>
        <dbReference type="EMBL" id="KAK4106334.1"/>
    </source>
</evidence>
<dbReference type="EMBL" id="MU863624">
    <property type="protein sequence ID" value="KAK4106334.1"/>
    <property type="molecule type" value="Genomic_DNA"/>
</dbReference>
<comment type="caution">
    <text evidence="2">The sequence shown here is derived from an EMBL/GenBank/DDBJ whole genome shotgun (WGS) entry which is preliminary data.</text>
</comment>
<gene>
    <name evidence="2" type="ORF">N658DRAFT_15480</name>
</gene>
<sequence length="215" mass="23456">MTAILQEKRGNRSRAGRPMGGKRKRSGVTVKVWPSVKRPIALENNQAQTEESKEAQLCVEMDYSEKGTIANGKWKETFKRCSNTPAGGSSLGGGAQLCTYFFKEASLPPSQTSQTAHELKRCEPSTARCNTCCIQVTVGHPSPSGAEQIRCGSRMSSKGGLWKRGARPLRKLVRQSGAMIRRRSITARVCALHSPRFNVMLGRTETGVDRAAAFA</sequence>
<feature type="compositionally biased region" description="Basic residues" evidence="1">
    <location>
        <begin position="11"/>
        <end position="26"/>
    </location>
</feature>
<evidence type="ECO:0000313" key="3">
    <source>
        <dbReference type="Proteomes" id="UP001305647"/>
    </source>
</evidence>
<proteinExistence type="predicted"/>
<protein>
    <submittedName>
        <fullName evidence="2">Uncharacterized protein</fullName>
    </submittedName>
</protein>
<accession>A0AAN6T6Y4</accession>
<organism evidence="2 3">
    <name type="scientific">Parathielavia hyrcaniae</name>
    <dbReference type="NCBI Taxonomy" id="113614"/>
    <lineage>
        <taxon>Eukaryota</taxon>
        <taxon>Fungi</taxon>
        <taxon>Dikarya</taxon>
        <taxon>Ascomycota</taxon>
        <taxon>Pezizomycotina</taxon>
        <taxon>Sordariomycetes</taxon>
        <taxon>Sordariomycetidae</taxon>
        <taxon>Sordariales</taxon>
        <taxon>Chaetomiaceae</taxon>
        <taxon>Parathielavia</taxon>
    </lineage>
</organism>
<reference evidence="2" key="1">
    <citation type="journal article" date="2023" name="Mol. Phylogenet. Evol.">
        <title>Genome-scale phylogeny and comparative genomics of the fungal order Sordariales.</title>
        <authorList>
            <person name="Hensen N."/>
            <person name="Bonometti L."/>
            <person name="Westerberg I."/>
            <person name="Brannstrom I.O."/>
            <person name="Guillou S."/>
            <person name="Cros-Aarteil S."/>
            <person name="Calhoun S."/>
            <person name="Haridas S."/>
            <person name="Kuo A."/>
            <person name="Mondo S."/>
            <person name="Pangilinan J."/>
            <person name="Riley R."/>
            <person name="LaButti K."/>
            <person name="Andreopoulos B."/>
            <person name="Lipzen A."/>
            <person name="Chen C."/>
            <person name="Yan M."/>
            <person name="Daum C."/>
            <person name="Ng V."/>
            <person name="Clum A."/>
            <person name="Steindorff A."/>
            <person name="Ohm R.A."/>
            <person name="Martin F."/>
            <person name="Silar P."/>
            <person name="Natvig D.O."/>
            <person name="Lalanne C."/>
            <person name="Gautier V."/>
            <person name="Ament-Velasquez S.L."/>
            <person name="Kruys A."/>
            <person name="Hutchinson M.I."/>
            <person name="Powell A.J."/>
            <person name="Barry K."/>
            <person name="Miller A.N."/>
            <person name="Grigoriev I.V."/>
            <person name="Debuchy R."/>
            <person name="Gladieux P."/>
            <person name="Hiltunen Thoren M."/>
            <person name="Johannesson H."/>
        </authorList>
    </citation>
    <scope>NUCLEOTIDE SEQUENCE</scope>
    <source>
        <strain evidence="2">CBS 757.83</strain>
    </source>
</reference>
<feature type="region of interest" description="Disordered" evidence="1">
    <location>
        <begin position="1"/>
        <end position="27"/>
    </location>
</feature>
<name>A0AAN6T6Y4_9PEZI</name>
<dbReference type="AlphaFoldDB" id="A0AAN6T6Y4"/>
<evidence type="ECO:0000256" key="1">
    <source>
        <dbReference type="SAM" id="MobiDB-lite"/>
    </source>
</evidence>
<dbReference type="Proteomes" id="UP001305647">
    <property type="component" value="Unassembled WGS sequence"/>
</dbReference>
<feature type="compositionally biased region" description="Basic and acidic residues" evidence="1">
    <location>
        <begin position="1"/>
        <end position="10"/>
    </location>
</feature>
<keyword evidence="3" id="KW-1185">Reference proteome</keyword>
<reference evidence="2" key="2">
    <citation type="submission" date="2023-05" db="EMBL/GenBank/DDBJ databases">
        <authorList>
            <consortium name="Lawrence Berkeley National Laboratory"/>
            <person name="Steindorff A."/>
            <person name="Hensen N."/>
            <person name="Bonometti L."/>
            <person name="Westerberg I."/>
            <person name="Brannstrom I.O."/>
            <person name="Guillou S."/>
            <person name="Cros-Aarteil S."/>
            <person name="Calhoun S."/>
            <person name="Haridas S."/>
            <person name="Kuo A."/>
            <person name="Mondo S."/>
            <person name="Pangilinan J."/>
            <person name="Riley R."/>
            <person name="Labutti K."/>
            <person name="Andreopoulos B."/>
            <person name="Lipzen A."/>
            <person name="Chen C."/>
            <person name="Yanf M."/>
            <person name="Daum C."/>
            <person name="Ng V."/>
            <person name="Clum A."/>
            <person name="Ohm R."/>
            <person name="Martin F."/>
            <person name="Silar P."/>
            <person name="Natvig D."/>
            <person name="Lalanne C."/>
            <person name="Gautier V."/>
            <person name="Ament-Velasquez S.L."/>
            <person name="Kruys A."/>
            <person name="Hutchinson M.I."/>
            <person name="Powell A.J."/>
            <person name="Barry K."/>
            <person name="Miller A.N."/>
            <person name="Grigoriev I.V."/>
            <person name="Debuchy R."/>
            <person name="Gladieux P."/>
            <person name="Thoren M.H."/>
            <person name="Johannesson H."/>
        </authorList>
    </citation>
    <scope>NUCLEOTIDE SEQUENCE</scope>
    <source>
        <strain evidence="2">CBS 757.83</strain>
    </source>
</reference>